<sequence length="143" mass="16884">MLNLQNTIKETEKLGLTVLFCQLPHSKGRFDNTLGFPCIYVHKNLTDNEKIQIILHERAHYLNGDHNNSLSTIPTYSHRIEHEAEKDRIIDFLNLVNTEYPVDENFNYLDYMQKAYIPTKYEHFVRELATELYHENIKKTSAT</sequence>
<evidence type="ECO:0000259" key="1">
    <source>
        <dbReference type="Pfam" id="PF06114"/>
    </source>
</evidence>
<protein>
    <submittedName>
        <fullName evidence="2">ImmA/IrrE family metallo-endopeptidase</fullName>
    </submittedName>
</protein>
<dbReference type="Pfam" id="PF06114">
    <property type="entry name" value="Peptidase_M78"/>
    <property type="match status" value="1"/>
</dbReference>
<accession>A0ABU1B7L0</accession>
<keyword evidence="3" id="KW-1185">Reference proteome</keyword>
<name>A0ABU1B7L0_9STRE</name>
<dbReference type="EMBL" id="JAVIBX010000068">
    <property type="protein sequence ID" value="MDQ8834129.1"/>
    <property type="molecule type" value="Genomic_DNA"/>
</dbReference>
<organism evidence="2 3">
    <name type="scientific">Streptococcus ruminantium</name>
    <dbReference type="NCBI Taxonomy" id="1917441"/>
    <lineage>
        <taxon>Bacteria</taxon>
        <taxon>Bacillati</taxon>
        <taxon>Bacillota</taxon>
        <taxon>Bacilli</taxon>
        <taxon>Lactobacillales</taxon>
        <taxon>Streptococcaceae</taxon>
        <taxon>Streptococcus</taxon>
    </lineage>
</organism>
<feature type="domain" description="IrrE N-terminal-like" evidence="1">
    <location>
        <begin position="12"/>
        <end position="119"/>
    </location>
</feature>
<comment type="caution">
    <text evidence="2">The sequence shown here is derived from an EMBL/GenBank/DDBJ whole genome shotgun (WGS) entry which is preliminary data.</text>
</comment>
<evidence type="ECO:0000313" key="2">
    <source>
        <dbReference type="EMBL" id="MDQ8834129.1"/>
    </source>
</evidence>
<dbReference type="RefSeq" id="WP_308937867.1">
    <property type="nucleotide sequence ID" value="NZ_JAVIBP010000031.1"/>
</dbReference>
<gene>
    <name evidence="2" type="ORF">RFF62_10185</name>
</gene>
<dbReference type="Proteomes" id="UP001228446">
    <property type="component" value="Unassembled WGS sequence"/>
</dbReference>
<dbReference type="InterPro" id="IPR010359">
    <property type="entry name" value="IrrE_HExxH"/>
</dbReference>
<reference evidence="2 3" key="1">
    <citation type="submission" date="2023-08" db="EMBL/GenBank/DDBJ databases">
        <title>Streptococcus ruminantium-associated sheep mastitis outbreak detected in Italy is distinct from bovine isolates.</title>
        <authorList>
            <person name="Rosa M.N."/>
            <person name="Vezina B."/>
            <person name="Tola S."/>
        </authorList>
    </citation>
    <scope>NUCLEOTIDE SEQUENCE [LARGE SCALE GENOMIC DNA]</scope>
    <source>
        <strain evidence="2 3">OM6730</strain>
    </source>
</reference>
<evidence type="ECO:0000313" key="3">
    <source>
        <dbReference type="Proteomes" id="UP001228446"/>
    </source>
</evidence>
<proteinExistence type="predicted"/>